<keyword evidence="4 7" id="KW-0812">Transmembrane</keyword>
<evidence type="ECO:0000256" key="1">
    <source>
        <dbReference type="ARBA" id="ARBA00004141"/>
    </source>
</evidence>
<evidence type="ECO:0000256" key="5">
    <source>
        <dbReference type="ARBA" id="ARBA00022989"/>
    </source>
</evidence>
<accession>A0A381Y864</accession>
<dbReference type="AlphaFoldDB" id="A0A381Y864"/>
<feature type="transmembrane region" description="Helical" evidence="7">
    <location>
        <begin position="168"/>
        <end position="191"/>
    </location>
</feature>
<dbReference type="InterPro" id="IPR004776">
    <property type="entry name" value="Mem_transp_PIN-like"/>
</dbReference>
<evidence type="ECO:0000313" key="8">
    <source>
        <dbReference type="EMBL" id="SVA73228.1"/>
    </source>
</evidence>
<dbReference type="Pfam" id="PF03547">
    <property type="entry name" value="Mem_trans"/>
    <property type="match status" value="1"/>
</dbReference>
<proteinExistence type="predicted"/>
<evidence type="ECO:0000256" key="2">
    <source>
        <dbReference type="ARBA" id="ARBA00022448"/>
    </source>
</evidence>
<keyword evidence="6 7" id="KW-0472">Membrane</keyword>
<dbReference type="GO" id="GO:0055085">
    <property type="term" value="P:transmembrane transport"/>
    <property type="evidence" value="ECO:0007669"/>
    <property type="project" value="InterPro"/>
</dbReference>
<name>A0A381Y864_9ZZZZ</name>
<dbReference type="PANTHER" id="PTHR36838:SF3">
    <property type="entry name" value="TRANSPORTER AUXIN EFFLUX CARRIER EC FAMILY"/>
    <property type="match status" value="1"/>
</dbReference>
<feature type="transmembrane region" description="Helical" evidence="7">
    <location>
        <begin position="6"/>
        <end position="27"/>
    </location>
</feature>
<gene>
    <name evidence="8" type="ORF">METZ01_LOCUS126082</name>
</gene>
<feature type="transmembrane region" description="Helical" evidence="7">
    <location>
        <begin position="97"/>
        <end position="120"/>
    </location>
</feature>
<protein>
    <recommendedName>
        <fullName evidence="9">Transporter</fullName>
    </recommendedName>
</protein>
<feature type="transmembrane region" description="Helical" evidence="7">
    <location>
        <begin position="64"/>
        <end position="85"/>
    </location>
</feature>
<evidence type="ECO:0000256" key="4">
    <source>
        <dbReference type="ARBA" id="ARBA00022692"/>
    </source>
</evidence>
<keyword evidence="5 7" id="KW-1133">Transmembrane helix</keyword>
<dbReference type="PANTHER" id="PTHR36838">
    <property type="entry name" value="AUXIN EFFLUX CARRIER FAMILY PROTEIN"/>
    <property type="match status" value="1"/>
</dbReference>
<sequence length="289" mass="31650">MFGPVVDVIFPIFGLLMVGYITVMLGWFDQTAIRGLTRFVFDFAVPMLLLRTVSTAQLPEDIPWNFLASYYLGTMLVLFSGLFITRIMYRITFSEQVVSAFSCSFSNTVLLGIPLVLLAFGDQGALPLFIIIGTHGFVMFPLFTIMMEIGQIGKAPVKTLFAKTSYGLITNPLVIGLLGGLGCNLLGITLWKPLDEIAKLLGNAVTPGALFALGATLAGFRKKIQWKELPMVVLMKIIVHPLLVWLLAVIVFGLTDVIWIQVLVILAALPTGVNPFLFASRYNAGQLLS</sequence>
<evidence type="ECO:0000256" key="6">
    <source>
        <dbReference type="ARBA" id="ARBA00023136"/>
    </source>
</evidence>
<evidence type="ECO:0000256" key="3">
    <source>
        <dbReference type="ARBA" id="ARBA00022475"/>
    </source>
</evidence>
<keyword evidence="2" id="KW-0813">Transport</keyword>
<organism evidence="8">
    <name type="scientific">marine metagenome</name>
    <dbReference type="NCBI Taxonomy" id="408172"/>
    <lineage>
        <taxon>unclassified sequences</taxon>
        <taxon>metagenomes</taxon>
        <taxon>ecological metagenomes</taxon>
    </lineage>
</organism>
<reference evidence="8" key="1">
    <citation type="submission" date="2018-05" db="EMBL/GenBank/DDBJ databases">
        <authorList>
            <person name="Lanie J.A."/>
            <person name="Ng W.-L."/>
            <person name="Kazmierczak K.M."/>
            <person name="Andrzejewski T.M."/>
            <person name="Davidsen T.M."/>
            <person name="Wayne K.J."/>
            <person name="Tettelin H."/>
            <person name="Glass J.I."/>
            <person name="Rusch D."/>
            <person name="Podicherti R."/>
            <person name="Tsui H.-C.T."/>
            <person name="Winkler M.E."/>
        </authorList>
    </citation>
    <scope>NUCLEOTIDE SEQUENCE</scope>
</reference>
<dbReference type="EMBL" id="UINC01017614">
    <property type="protein sequence ID" value="SVA73228.1"/>
    <property type="molecule type" value="Genomic_DNA"/>
</dbReference>
<feature type="transmembrane region" description="Helical" evidence="7">
    <location>
        <begin position="258"/>
        <end position="279"/>
    </location>
</feature>
<dbReference type="GO" id="GO:0016020">
    <property type="term" value="C:membrane"/>
    <property type="evidence" value="ECO:0007669"/>
    <property type="project" value="UniProtKB-SubCell"/>
</dbReference>
<feature type="transmembrane region" description="Helical" evidence="7">
    <location>
        <begin position="126"/>
        <end position="147"/>
    </location>
</feature>
<feature type="transmembrane region" description="Helical" evidence="7">
    <location>
        <begin position="39"/>
        <end position="58"/>
    </location>
</feature>
<comment type="subcellular location">
    <subcellularLocation>
        <location evidence="1">Membrane</location>
        <topology evidence="1">Multi-pass membrane protein</topology>
    </subcellularLocation>
</comment>
<feature type="transmembrane region" description="Helical" evidence="7">
    <location>
        <begin position="197"/>
        <end position="220"/>
    </location>
</feature>
<evidence type="ECO:0008006" key="9">
    <source>
        <dbReference type="Google" id="ProtNLM"/>
    </source>
</evidence>
<keyword evidence="3" id="KW-1003">Cell membrane</keyword>
<feature type="transmembrane region" description="Helical" evidence="7">
    <location>
        <begin position="232"/>
        <end position="252"/>
    </location>
</feature>
<evidence type="ECO:0000256" key="7">
    <source>
        <dbReference type="SAM" id="Phobius"/>
    </source>
</evidence>
<feature type="non-terminal residue" evidence="8">
    <location>
        <position position="289"/>
    </location>
</feature>